<evidence type="ECO:0000313" key="2">
    <source>
        <dbReference type="Proteomes" id="UP000294588"/>
    </source>
</evidence>
<reference evidence="1" key="1">
    <citation type="submission" date="2019-03" db="EMBL/GenBank/DDBJ databases">
        <title>Candidatus Syntrophosphaera thermopropionivorans: a novel player in syntrophic propionate oxidation during anaerobic digestion.</title>
        <authorList>
            <person name="Dyksma S."/>
        </authorList>
    </citation>
    <scope>NUCLEOTIDE SEQUENCE</scope>
    <source>
        <strain evidence="1">W5</strain>
    </source>
</reference>
<accession>A0AC61QII9</accession>
<keyword evidence="2" id="KW-1185">Reference proteome</keyword>
<protein>
    <submittedName>
        <fullName evidence="1">Nucleoside-diphosphate kinase</fullName>
    </submittedName>
</protein>
<name>A0AC61QII9_9BACT</name>
<gene>
    <name evidence="1" type="ORF">E0946_05245</name>
</gene>
<keyword evidence="1" id="KW-0418">Kinase</keyword>
<evidence type="ECO:0000313" key="1">
    <source>
        <dbReference type="EMBL" id="TDF72768.1"/>
    </source>
</evidence>
<dbReference type="Proteomes" id="UP000294588">
    <property type="component" value="Unassembled WGS sequence"/>
</dbReference>
<comment type="caution">
    <text evidence="1">The sequence shown here is derived from an EMBL/GenBank/DDBJ whole genome shotgun (WGS) entry which is preliminary data.</text>
</comment>
<sequence>MIEQSLLIIKPNAVVHHHIGHIIAMVEQAGFNLKYINIIRFTPELASVFYEMHKGKSFYDRLVNLMCSAPCVGIIVEKENAIEDLRGLIGDVNPEKRKVGTIRDFFAEGITENAVHASDSKESAEREINIIFPQFGT</sequence>
<proteinExistence type="predicted"/>
<dbReference type="EMBL" id="SMOG01000016">
    <property type="protein sequence ID" value="TDF72768.1"/>
    <property type="molecule type" value="Genomic_DNA"/>
</dbReference>
<keyword evidence="1" id="KW-0808">Transferase</keyword>
<organism evidence="1 2">
    <name type="scientific">Candidatus Syntrophosphaera thermopropionivorans</name>
    <dbReference type="NCBI Taxonomy" id="2593015"/>
    <lineage>
        <taxon>Bacteria</taxon>
        <taxon>Pseudomonadati</taxon>
        <taxon>Candidatus Cloacimonadota</taxon>
        <taxon>Candidatus Cloacimonadia</taxon>
        <taxon>Candidatus Cloacimonadales</taxon>
        <taxon>Candidatus Cloacimonadaceae</taxon>
        <taxon>Candidatus Syntrophosphaera</taxon>
    </lineage>
</organism>